<dbReference type="Pfam" id="PF05977">
    <property type="entry name" value="MFS_3"/>
    <property type="match status" value="1"/>
</dbReference>
<keyword evidence="2" id="KW-0813">Transport</keyword>
<comment type="subcellular location">
    <subcellularLocation>
        <location evidence="1">Cell membrane</location>
        <topology evidence="1">Multi-pass membrane protein</topology>
    </subcellularLocation>
</comment>
<name>A0ABS0C9W0_9NOCA</name>
<feature type="transmembrane region" description="Helical" evidence="7">
    <location>
        <begin position="264"/>
        <end position="283"/>
    </location>
</feature>
<keyword evidence="4 7" id="KW-0812">Transmembrane</keyword>
<dbReference type="InterPro" id="IPR036259">
    <property type="entry name" value="MFS_trans_sf"/>
</dbReference>
<dbReference type="RefSeq" id="WP_195033705.1">
    <property type="nucleotide sequence ID" value="NZ_JADLRE010000011.1"/>
</dbReference>
<evidence type="ECO:0000256" key="1">
    <source>
        <dbReference type="ARBA" id="ARBA00004651"/>
    </source>
</evidence>
<proteinExistence type="predicted"/>
<keyword evidence="6 7" id="KW-0472">Membrane</keyword>
<dbReference type="CDD" id="cd06173">
    <property type="entry name" value="MFS_MefA_like"/>
    <property type="match status" value="1"/>
</dbReference>
<evidence type="ECO:0000256" key="2">
    <source>
        <dbReference type="ARBA" id="ARBA00022448"/>
    </source>
</evidence>
<dbReference type="PROSITE" id="PS50850">
    <property type="entry name" value="MFS"/>
    <property type="match status" value="1"/>
</dbReference>
<accession>A0ABS0C9W0</accession>
<keyword evidence="3" id="KW-1003">Cell membrane</keyword>
<evidence type="ECO:0000259" key="8">
    <source>
        <dbReference type="PROSITE" id="PS50850"/>
    </source>
</evidence>
<evidence type="ECO:0000256" key="7">
    <source>
        <dbReference type="SAM" id="Phobius"/>
    </source>
</evidence>
<feature type="domain" description="Major facilitator superfamily (MFS) profile" evidence="8">
    <location>
        <begin position="19"/>
        <end position="406"/>
    </location>
</feature>
<evidence type="ECO:0000256" key="4">
    <source>
        <dbReference type="ARBA" id="ARBA00022692"/>
    </source>
</evidence>
<dbReference type="SUPFAM" id="SSF103473">
    <property type="entry name" value="MFS general substrate transporter"/>
    <property type="match status" value="1"/>
</dbReference>
<dbReference type="InterPro" id="IPR020846">
    <property type="entry name" value="MFS_dom"/>
</dbReference>
<feature type="transmembrane region" description="Helical" evidence="7">
    <location>
        <begin position="355"/>
        <end position="374"/>
    </location>
</feature>
<gene>
    <name evidence="9" type="ORF">IU470_16020</name>
</gene>
<evidence type="ECO:0000313" key="10">
    <source>
        <dbReference type="Proteomes" id="UP000807309"/>
    </source>
</evidence>
<evidence type="ECO:0000256" key="3">
    <source>
        <dbReference type="ARBA" id="ARBA00022475"/>
    </source>
</evidence>
<evidence type="ECO:0000256" key="5">
    <source>
        <dbReference type="ARBA" id="ARBA00022989"/>
    </source>
</evidence>
<feature type="transmembrane region" description="Helical" evidence="7">
    <location>
        <begin position="177"/>
        <end position="197"/>
    </location>
</feature>
<feature type="transmembrane region" description="Helical" evidence="7">
    <location>
        <begin position="318"/>
        <end position="343"/>
    </location>
</feature>
<evidence type="ECO:0000313" key="9">
    <source>
        <dbReference type="EMBL" id="MBF6226601.1"/>
    </source>
</evidence>
<feature type="transmembrane region" description="Helical" evidence="7">
    <location>
        <begin position="51"/>
        <end position="72"/>
    </location>
</feature>
<keyword evidence="10" id="KW-1185">Reference proteome</keyword>
<reference evidence="9 10" key="1">
    <citation type="submission" date="2020-10" db="EMBL/GenBank/DDBJ databases">
        <title>Identification of Nocardia species via Next-generation sequencing and recognition of intraspecies genetic diversity.</title>
        <authorList>
            <person name="Li P."/>
            <person name="Li P."/>
            <person name="Lu B."/>
        </authorList>
    </citation>
    <scope>NUCLEOTIDE SEQUENCE [LARGE SCALE GENOMIC DNA]</scope>
    <source>
        <strain evidence="9 10">N-11</strain>
    </source>
</reference>
<feature type="transmembrane region" description="Helical" evidence="7">
    <location>
        <begin position="380"/>
        <end position="403"/>
    </location>
</feature>
<dbReference type="EMBL" id="JADLRE010000011">
    <property type="protein sequence ID" value="MBF6226601.1"/>
    <property type="molecule type" value="Genomic_DNA"/>
</dbReference>
<feature type="transmembrane region" description="Helical" evidence="7">
    <location>
        <begin position="231"/>
        <end position="252"/>
    </location>
</feature>
<dbReference type="PANTHER" id="PTHR23513">
    <property type="entry name" value="INTEGRAL MEMBRANE EFFLUX PROTEIN-RELATED"/>
    <property type="match status" value="1"/>
</dbReference>
<comment type="caution">
    <text evidence="9">The sequence shown here is derived from an EMBL/GenBank/DDBJ whole genome shotgun (WGS) entry which is preliminary data.</text>
</comment>
<dbReference type="Gene3D" id="1.20.1250.20">
    <property type="entry name" value="MFS general substrate transporter like domains"/>
    <property type="match status" value="1"/>
</dbReference>
<protein>
    <submittedName>
        <fullName evidence="9">MFS transporter</fullName>
    </submittedName>
</protein>
<dbReference type="InterPro" id="IPR010290">
    <property type="entry name" value="TM_effector"/>
</dbReference>
<feature type="transmembrane region" description="Helical" evidence="7">
    <location>
        <begin position="84"/>
        <end position="106"/>
    </location>
</feature>
<sequence length="532" mass="56763">MTSAATTPGSTWAPLRSPVYRALWVAQMVSNLGTWMQTVGAQWIMVDQPNAAALVSFVQTAITLPVMLLAIPSGVIADLVDRRWLLLGAQSTMAVLATILAVSTATGHTTPAVLLTLLFLLGCGQALTAPAWQAIQPELVAREQIPAASALGSMNINIGRAVGPALAGVLVSLSGPTLVFALNAVSFAGIVVVLTLWRRPAIDRRLPTERPLAALQAGTRFIRAAPAIRRVLLRSILFIAPASAVWALLPVIARDRLGLSSSGYGLMLGAMGIGAVLGAAALSRLRALLNPTQRLTIAAVLFGAATAGTALLRVVPVVLVLLVFAGLAWLLAMSTMNSTMQLLLPAWVRARGLSVYLLVFMGGQAIGSLVWGLVADAIGAVPALLWAAALLAFCAVSTVWLPIRNDPELLDLTPSAFWPEPELAVEPDPDDGPVLVLRSYDVPPESAEEFLAAMAFVGRSRQRTGAMEWRLYRDVGMIDRYVEAFVVRSWAEHMHQHQIRLTAQDRLREQAVAKFGTDEGDHVTHLVAVGRR</sequence>
<keyword evidence="5 7" id="KW-1133">Transmembrane helix</keyword>
<dbReference type="Proteomes" id="UP000807309">
    <property type="component" value="Unassembled WGS sequence"/>
</dbReference>
<organism evidence="9 10">
    <name type="scientific">Nocardia abscessus</name>
    <dbReference type="NCBI Taxonomy" id="120957"/>
    <lineage>
        <taxon>Bacteria</taxon>
        <taxon>Bacillati</taxon>
        <taxon>Actinomycetota</taxon>
        <taxon>Actinomycetes</taxon>
        <taxon>Mycobacteriales</taxon>
        <taxon>Nocardiaceae</taxon>
        <taxon>Nocardia</taxon>
    </lineage>
</organism>
<dbReference type="PANTHER" id="PTHR23513:SF11">
    <property type="entry name" value="STAPHYLOFERRIN A TRANSPORTER"/>
    <property type="match status" value="1"/>
</dbReference>
<evidence type="ECO:0000256" key="6">
    <source>
        <dbReference type="ARBA" id="ARBA00023136"/>
    </source>
</evidence>